<protein>
    <submittedName>
        <fullName evidence="2">Uncharacterized protein</fullName>
    </submittedName>
</protein>
<evidence type="ECO:0000256" key="1">
    <source>
        <dbReference type="SAM" id="MobiDB-lite"/>
    </source>
</evidence>
<feature type="non-terminal residue" evidence="2">
    <location>
        <position position="1"/>
    </location>
</feature>
<accession>A0A392UJK8</accession>
<name>A0A392UJK8_9FABA</name>
<evidence type="ECO:0000313" key="2">
    <source>
        <dbReference type="EMBL" id="MCI71935.1"/>
    </source>
</evidence>
<organism evidence="2 3">
    <name type="scientific">Trifolium medium</name>
    <dbReference type="NCBI Taxonomy" id="97028"/>
    <lineage>
        <taxon>Eukaryota</taxon>
        <taxon>Viridiplantae</taxon>
        <taxon>Streptophyta</taxon>
        <taxon>Embryophyta</taxon>
        <taxon>Tracheophyta</taxon>
        <taxon>Spermatophyta</taxon>
        <taxon>Magnoliopsida</taxon>
        <taxon>eudicotyledons</taxon>
        <taxon>Gunneridae</taxon>
        <taxon>Pentapetalae</taxon>
        <taxon>rosids</taxon>
        <taxon>fabids</taxon>
        <taxon>Fabales</taxon>
        <taxon>Fabaceae</taxon>
        <taxon>Papilionoideae</taxon>
        <taxon>50 kb inversion clade</taxon>
        <taxon>NPAAA clade</taxon>
        <taxon>Hologalegina</taxon>
        <taxon>IRL clade</taxon>
        <taxon>Trifolieae</taxon>
        <taxon>Trifolium</taxon>
    </lineage>
</organism>
<keyword evidence="3" id="KW-1185">Reference proteome</keyword>
<sequence length="80" mass="9105">CEKLQVPTRGRDEIKNPVETLRRTFFIRAQSDLEAVVRVVQAAATQPPPSPPHQQQHQVPPHIPQQHQYSDYELGKTATL</sequence>
<dbReference type="Proteomes" id="UP000265520">
    <property type="component" value="Unassembled WGS sequence"/>
</dbReference>
<feature type="compositionally biased region" description="Low complexity" evidence="1">
    <location>
        <begin position="53"/>
        <end position="68"/>
    </location>
</feature>
<proteinExistence type="predicted"/>
<dbReference type="AlphaFoldDB" id="A0A392UJK8"/>
<evidence type="ECO:0000313" key="3">
    <source>
        <dbReference type="Proteomes" id="UP000265520"/>
    </source>
</evidence>
<feature type="non-terminal residue" evidence="2">
    <location>
        <position position="80"/>
    </location>
</feature>
<reference evidence="2 3" key="1">
    <citation type="journal article" date="2018" name="Front. Plant Sci.">
        <title>Red Clover (Trifolium pratense) and Zigzag Clover (T. medium) - A Picture of Genomic Similarities and Differences.</title>
        <authorList>
            <person name="Dluhosova J."/>
            <person name="Istvanek J."/>
            <person name="Nedelnik J."/>
            <person name="Repkova J."/>
        </authorList>
    </citation>
    <scope>NUCLEOTIDE SEQUENCE [LARGE SCALE GENOMIC DNA]</scope>
    <source>
        <strain evidence="3">cv. 10/8</strain>
        <tissue evidence="2">Leaf</tissue>
    </source>
</reference>
<feature type="region of interest" description="Disordered" evidence="1">
    <location>
        <begin position="43"/>
        <end position="80"/>
    </location>
</feature>
<dbReference type="EMBL" id="LXQA010807041">
    <property type="protein sequence ID" value="MCI71935.1"/>
    <property type="molecule type" value="Genomic_DNA"/>
</dbReference>
<comment type="caution">
    <text evidence="2">The sequence shown here is derived from an EMBL/GenBank/DDBJ whole genome shotgun (WGS) entry which is preliminary data.</text>
</comment>